<gene>
    <name evidence="10" type="ORF">EBB54_19005</name>
</gene>
<keyword evidence="10" id="KW-0238">DNA-binding</keyword>
<comment type="function">
    <text evidence="6">Required for high-level post-exponential phase expression of a series of secreted proteins.</text>
</comment>
<keyword evidence="11" id="KW-1185">Reference proteome</keyword>
<dbReference type="InterPro" id="IPR011006">
    <property type="entry name" value="CheY-like_superfamily"/>
</dbReference>
<evidence type="ECO:0000256" key="1">
    <source>
        <dbReference type="ARBA" id="ARBA00018672"/>
    </source>
</evidence>
<evidence type="ECO:0000256" key="2">
    <source>
        <dbReference type="ARBA" id="ARBA00022490"/>
    </source>
</evidence>
<evidence type="ECO:0000256" key="5">
    <source>
        <dbReference type="ARBA" id="ARBA00024867"/>
    </source>
</evidence>
<dbReference type="RefSeq" id="WP_125128521.1">
    <property type="nucleotide sequence ID" value="NZ_RHJS01000002.1"/>
</dbReference>
<evidence type="ECO:0000259" key="8">
    <source>
        <dbReference type="PROSITE" id="PS50110"/>
    </source>
</evidence>
<dbReference type="Gene3D" id="3.40.50.2300">
    <property type="match status" value="1"/>
</dbReference>
<evidence type="ECO:0000256" key="6">
    <source>
        <dbReference type="ARBA" id="ARBA00037164"/>
    </source>
</evidence>
<feature type="modified residue" description="4-aspartylphosphate" evidence="7">
    <location>
        <position position="60"/>
    </location>
</feature>
<dbReference type="SUPFAM" id="SSF52172">
    <property type="entry name" value="CheY-like"/>
    <property type="match status" value="1"/>
</dbReference>
<feature type="domain" description="Response regulatory" evidence="8">
    <location>
        <begin position="3"/>
        <end position="127"/>
    </location>
</feature>
<evidence type="ECO:0000313" key="10">
    <source>
        <dbReference type="EMBL" id="RRK33196.1"/>
    </source>
</evidence>
<dbReference type="GO" id="GO:0000156">
    <property type="term" value="F:phosphorelay response regulator activity"/>
    <property type="evidence" value="ECO:0007669"/>
    <property type="project" value="InterPro"/>
</dbReference>
<dbReference type="SMART" id="SM00850">
    <property type="entry name" value="LytTR"/>
    <property type="match status" value="1"/>
</dbReference>
<dbReference type="Proteomes" id="UP000274920">
    <property type="component" value="Unassembled WGS sequence"/>
</dbReference>
<dbReference type="EMBL" id="RHJS01000002">
    <property type="protein sequence ID" value="RRK33196.1"/>
    <property type="molecule type" value="Genomic_DNA"/>
</dbReference>
<keyword evidence="4" id="KW-0010">Activator</keyword>
<accession>A0A3R8R6L3</accession>
<dbReference type="Pfam" id="PF04397">
    <property type="entry name" value="LytTR"/>
    <property type="match status" value="1"/>
</dbReference>
<dbReference type="InterPro" id="IPR046947">
    <property type="entry name" value="LytR-like"/>
</dbReference>
<keyword evidence="3" id="KW-0902">Two-component regulatory system</keyword>
<dbReference type="PANTHER" id="PTHR37299">
    <property type="entry name" value="TRANSCRIPTIONAL REGULATOR-RELATED"/>
    <property type="match status" value="1"/>
</dbReference>
<proteinExistence type="predicted"/>
<sequence>MLPVYICEDDPAIRAFQEDYLKKQILIGEYDMKLVLSSAHPQDILKAVAEAPGRGIYFLDVELKNEPMDGFTLGQEIRKLDARGFIVYVTAFRDLAFETFRYHLEALDYIVKENEQKVQEGIRHSLQVITERMKREVGEQREFFTVKVLDVVRHIPVDEIMFFATAGTHRIELHGEKDRIDFIGSMQELEKKLGSRFLRVHRAYLVNVEQIEELDLKNREIRMNNGETCLFSRSVKGALLSRI</sequence>
<comment type="caution">
    <text evidence="10">The sequence shown here is derived from an EMBL/GenBank/DDBJ whole genome shotgun (WGS) entry which is preliminary data.</text>
</comment>
<feature type="domain" description="HTH LytTR-type" evidence="9">
    <location>
        <begin position="144"/>
        <end position="243"/>
    </location>
</feature>
<dbReference type="Gene3D" id="2.40.50.1020">
    <property type="entry name" value="LytTr DNA-binding domain"/>
    <property type="match status" value="1"/>
</dbReference>
<protein>
    <recommendedName>
        <fullName evidence="1">Stage 0 sporulation protein A homolog</fullName>
    </recommendedName>
</protein>
<dbReference type="PANTHER" id="PTHR37299:SF3">
    <property type="entry name" value="STAGE 0 SPORULATION PROTEIN A HOMOLOG"/>
    <property type="match status" value="1"/>
</dbReference>
<evidence type="ECO:0000256" key="4">
    <source>
        <dbReference type="ARBA" id="ARBA00023159"/>
    </source>
</evidence>
<reference evidence="10" key="1">
    <citation type="submission" date="2018-10" db="EMBL/GenBank/DDBJ databases">
        <title>Schaedlerella arabinophila gen. nov. sp. nov., isolated from the mouse intestinal tract and comparative analysis with the genome of the closely related altered Schaedler flora strain ASF502.</title>
        <authorList>
            <person name="Miyake S."/>
            <person name="Soh M."/>
            <person name="Seedorf H."/>
        </authorList>
    </citation>
    <scope>NUCLEOTIDE SEQUENCE [LARGE SCALE GENOMIC DNA]</scope>
    <source>
        <strain evidence="10">DSM 106076</strain>
    </source>
</reference>
<evidence type="ECO:0000313" key="11">
    <source>
        <dbReference type="Proteomes" id="UP000274920"/>
    </source>
</evidence>
<dbReference type="SMART" id="SM00448">
    <property type="entry name" value="REC"/>
    <property type="match status" value="1"/>
</dbReference>
<keyword evidence="2" id="KW-0963">Cytoplasm</keyword>
<dbReference type="PROSITE" id="PS50110">
    <property type="entry name" value="RESPONSE_REGULATORY"/>
    <property type="match status" value="1"/>
</dbReference>
<dbReference type="Pfam" id="PF00072">
    <property type="entry name" value="Response_reg"/>
    <property type="match status" value="1"/>
</dbReference>
<comment type="function">
    <text evidence="5">May play the central regulatory role in sporulation. It may be an element of the effector pathway responsible for the activation of sporulation genes in response to nutritional stress. Spo0A may act in concert with spo0H (a sigma factor) to control the expression of some genes that are critical to the sporulation process.</text>
</comment>
<name>A0A3R8R6L3_9FIRM</name>
<organism evidence="10 11">
    <name type="scientific">Schaedlerella arabinosiphila</name>
    <dbReference type="NCBI Taxonomy" id="2044587"/>
    <lineage>
        <taxon>Bacteria</taxon>
        <taxon>Bacillati</taxon>
        <taxon>Bacillota</taxon>
        <taxon>Clostridia</taxon>
        <taxon>Lachnospirales</taxon>
        <taxon>Lachnospiraceae</taxon>
        <taxon>Schaedlerella</taxon>
    </lineage>
</organism>
<evidence type="ECO:0000259" key="9">
    <source>
        <dbReference type="PROSITE" id="PS50930"/>
    </source>
</evidence>
<keyword evidence="7" id="KW-0597">Phosphoprotein</keyword>
<dbReference type="InterPro" id="IPR001789">
    <property type="entry name" value="Sig_transdc_resp-reg_receiver"/>
</dbReference>
<dbReference type="AlphaFoldDB" id="A0A3R8R6L3"/>
<dbReference type="PROSITE" id="PS50930">
    <property type="entry name" value="HTH_LYTTR"/>
    <property type="match status" value="1"/>
</dbReference>
<dbReference type="InterPro" id="IPR007492">
    <property type="entry name" value="LytTR_DNA-bd_dom"/>
</dbReference>
<evidence type="ECO:0000256" key="3">
    <source>
        <dbReference type="ARBA" id="ARBA00023012"/>
    </source>
</evidence>
<dbReference type="GO" id="GO:0003677">
    <property type="term" value="F:DNA binding"/>
    <property type="evidence" value="ECO:0007669"/>
    <property type="project" value="UniProtKB-KW"/>
</dbReference>
<evidence type="ECO:0000256" key="7">
    <source>
        <dbReference type="PROSITE-ProRule" id="PRU00169"/>
    </source>
</evidence>